<sequence>VQGSKTLFFPSSTMSKFAGSAIAQGQYVGRIDCWSQWRPTSEEPLWLLLSGATNPPKEIGISKRRTRDAQGDRNGVFLAGVARDLVNMEDVVGAKLFNTVKDLYLTKDAALQHITRVFERCKDSKAKPMLYYTGHGEIGTGNWCFADGTISIQEIFDMLPGGCYYPMIFSDACYSGHWANFCLEKGISGFHCLAACPEYSTAFDTKDEGGDLTLYMTGKKLRPRTEPMYSGGNICDFDITSGYDTVDYSDFIFSHIFNSQDILISQSVQNGFFSGIFASSKLYKPRPMITLQIGRNYNDFLVFAKEECQLVNGKSKSIYSLACDEKFGFGVFFMEGYGTKQAIIDCTDDIEERWDDGLKITSCAALNSSFYIIMTKGTKEYHGKLQIWFTRNSWKGANDAIQEGYREGKAITGICYSRGLKLYFVVMTASMGRQCSRWFDRTEEEAMNDWEQKKHDEGFHPTIIFNDPTDNKTLIVMTEDKNRSGYVSRAGYKLRY</sequence>
<evidence type="ECO:0000313" key="2">
    <source>
        <dbReference type="Proteomes" id="UP001159427"/>
    </source>
</evidence>
<proteinExistence type="predicted"/>
<organism evidence="1 2">
    <name type="scientific">Porites evermanni</name>
    <dbReference type="NCBI Taxonomy" id="104178"/>
    <lineage>
        <taxon>Eukaryota</taxon>
        <taxon>Metazoa</taxon>
        <taxon>Cnidaria</taxon>
        <taxon>Anthozoa</taxon>
        <taxon>Hexacorallia</taxon>
        <taxon>Scleractinia</taxon>
        <taxon>Fungiina</taxon>
        <taxon>Poritidae</taxon>
        <taxon>Porites</taxon>
    </lineage>
</organism>
<gene>
    <name evidence="1" type="ORF">PEVE_00028066</name>
</gene>
<reference evidence="1 2" key="1">
    <citation type="submission" date="2022-05" db="EMBL/GenBank/DDBJ databases">
        <authorList>
            <consortium name="Genoscope - CEA"/>
            <person name="William W."/>
        </authorList>
    </citation>
    <scope>NUCLEOTIDE SEQUENCE [LARGE SCALE GENOMIC DNA]</scope>
</reference>
<protein>
    <recommendedName>
        <fullName evidence="3">Gingipain domain-containing protein</fullName>
    </recommendedName>
</protein>
<evidence type="ECO:0008006" key="3">
    <source>
        <dbReference type="Google" id="ProtNLM"/>
    </source>
</evidence>
<dbReference type="Proteomes" id="UP001159427">
    <property type="component" value="Unassembled WGS sequence"/>
</dbReference>
<name>A0ABN8SSK5_9CNID</name>
<evidence type="ECO:0000313" key="1">
    <source>
        <dbReference type="EMBL" id="CAH3194559.1"/>
    </source>
</evidence>
<keyword evidence="2" id="KW-1185">Reference proteome</keyword>
<feature type="non-terminal residue" evidence="1">
    <location>
        <position position="1"/>
    </location>
</feature>
<comment type="caution">
    <text evidence="1">The sequence shown here is derived from an EMBL/GenBank/DDBJ whole genome shotgun (WGS) entry which is preliminary data.</text>
</comment>
<accession>A0ABN8SSK5</accession>
<dbReference type="EMBL" id="CALNXI010003885">
    <property type="protein sequence ID" value="CAH3194559.1"/>
    <property type="molecule type" value="Genomic_DNA"/>
</dbReference>